<dbReference type="EMBL" id="BAAAPF010000010">
    <property type="protein sequence ID" value="GAA2111038.1"/>
    <property type="molecule type" value="Genomic_DNA"/>
</dbReference>
<keyword evidence="1" id="KW-0175">Coiled coil</keyword>
<keyword evidence="5" id="KW-1185">Reference proteome</keyword>
<feature type="compositionally biased region" description="Low complexity" evidence="2">
    <location>
        <begin position="1536"/>
        <end position="1546"/>
    </location>
</feature>
<accession>A0ABP5J5P8</accession>
<feature type="domain" description="TrwC relaxase" evidence="3">
    <location>
        <begin position="10"/>
        <end position="409"/>
    </location>
</feature>
<dbReference type="NCBIfam" id="NF041492">
    <property type="entry name" value="MobF"/>
    <property type="match status" value="1"/>
</dbReference>
<gene>
    <name evidence="4" type="ORF">GCM10009802_08500</name>
</gene>
<organism evidence="4 5">
    <name type="scientific">Streptomyces synnematoformans</name>
    <dbReference type="NCBI Taxonomy" id="415721"/>
    <lineage>
        <taxon>Bacteria</taxon>
        <taxon>Bacillati</taxon>
        <taxon>Actinomycetota</taxon>
        <taxon>Actinomycetes</taxon>
        <taxon>Kitasatosporales</taxon>
        <taxon>Streptomycetaceae</taxon>
        <taxon>Streptomyces</taxon>
    </lineage>
</organism>
<evidence type="ECO:0000256" key="1">
    <source>
        <dbReference type="SAM" id="Coils"/>
    </source>
</evidence>
<feature type="region of interest" description="Disordered" evidence="2">
    <location>
        <begin position="1331"/>
        <end position="1351"/>
    </location>
</feature>
<dbReference type="SUPFAM" id="SSF55464">
    <property type="entry name" value="Origin of replication-binding domain, RBD-like"/>
    <property type="match status" value="1"/>
</dbReference>
<name>A0ABP5J5P8_9ACTN</name>
<evidence type="ECO:0000259" key="3">
    <source>
        <dbReference type="Pfam" id="PF08751"/>
    </source>
</evidence>
<feature type="region of interest" description="Disordered" evidence="2">
    <location>
        <begin position="1569"/>
        <end position="1611"/>
    </location>
</feature>
<feature type="coiled-coil region" evidence="1">
    <location>
        <begin position="1097"/>
        <end position="1126"/>
    </location>
</feature>
<feature type="compositionally biased region" description="Basic and acidic residues" evidence="2">
    <location>
        <begin position="1175"/>
        <end position="1191"/>
    </location>
</feature>
<dbReference type="Gene3D" id="3.40.50.300">
    <property type="entry name" value="P-loop containing nucleotide triphosphate hydrolases"/>
    <property type="match status" value="2"/>
</dbReference>
<comment type="caution">
    <text evidence="4">The sequence shown here is derived from an EMBL/GenBank/DDBJ whole genome shotgun (WGS) entry which is preliminary data.</text>
</comment>
<sequence length="1671" mass="185639">MLSISAGSDPRYLTKEVGQGAEHYYLRSIGEAGEPPGYWLGDGLEELGLSGEVENEVFEDLYTHWIDPRKRDEMYAKLDAIPHEKGTEEYAKAEKTIRKEATLGNPPKNYEKAFEKRLDAALEKARAQAPGGELTPEQTKSIEFSVRKEAPSATLYYDLTFSAPKSYSVYHAALQVKAMEARESGDAELAAEYTRKAEKVWDCWKEGVQAGLGHMQEEAGYSRAGHHGKAVEGRAAGRYVDAHEFIVAGFAQHTSRNDDPQLHVHATVLAKVKTTDVDPVTGEEKTVWRSLDGRGLFKHKQAAGHIAEFVANEALEREMGVRVEMRPDGKAREIVGISQEQRDLHSSRRRGIVEGVAELAKAYEEAHGVEPNAYVLARMSEYVTLDQRNAKKHDATSREQLLARWDAATQDRFRESLAGVPDHVAERSASHELHRPARPFNPEVIQRRAIQSVQEQKATWTRPDLIVELTKALPDTLGGLEAQQVTDLLNQLADDALSPTADNGVVCTKAPALVDVPAELQRRDGTFVFEPNPATWDRYATEHHLRVEERLRQFAGERGAPTVPTELVEEVIDRRGLKGAQADFIRAAATSGRKVDVLVGPAGAGKSYTMAALTEVWESHEDRQVIGLASGQRAAQVLRDEGIENVANIKMTLLKNRAIAEGKNVSDADMYRIPRGALVILDESGMTDTDDINEIRKLVEASGAKCVPAGDPAQLSAIGAGGMFAQWVEEAPGVHVLDEVRRFRDTDPVTGEKTVRQWEADVSLKLRAGDSEALEQYELHGRFRGGSAEEMTERAYRAWMTDHLAGKNPLLIAGDNAQVAELSARVREDLVRAGRVSEDGVVLRTGREDHGIETKAGVGDRIQLRRNDRRITAANGDFAVNRTVAEVTGVTDNGSLVVRLEDGARMHLPAAYVQNHVELAYAATVHGAQGRTVGVCHSLVDETTSREALYVMLTRGEDGNYGWVITHRDGDGIKAEDVPHHLAALDSTLQRSTLEKTATRTIEAELERREHLAVLEPVWSGVKDQAADERYSRALHQALGSEEYERLRSEESYGSLMRLARHVEEQGYDAEDLLVRTARSRELDTADDHAATLHWRLERAFEHIERDRVRAEEAEQRAALAEQREKVDTAIEAAHQPVDPSELQRLAEDPHAELLKQTLAEQMYVETLQLDEGEEDRRHEQMADAREGSRELDADDVEDLAVVGRRVEEEAHSPFEELMAQNDAFAAHAGVLHAGQDNEVAQRQAAERAAEWEATDTYAARTPALPGELGRVMDEWAAEMDARVERLGQRAADEPPAWAIERLGPVPDDPIERADWELRAGRVERYREAHGHDDERNAIGQQPPRGAVEARADWERARRALGIDEREADIARASDETLHQMVERGEREESWAPPYVADDMQKAFTAQRDFADQATQLELRAQETAEKEAAEHEEKATTAVSNVQTAQGNIWMSDQEAQALELQQVPTLQAEIDPSHLVKDALDRATTSRSIAATMGDRAQKFQEVQQAREQWAEETQTVRDEADLARVELERRAPAPETAEAAATPTPSPQMSVQEELMQAMEQARIAQEILQQRAQEREQAAEQEREAERQQPQAEETERERRNAGMDFEAEYERLGQEMAGHDRDMEPTAITPAAAEPEVAVPQPEPAAAPAPAPPAPPMPDIGPDIDM</sequence>
<feature type="compositionally biased region" description="Basic and acidic residues" evidence="2">
    <location>
        <begin position="1576"/>
        <end position="1591"/>
    </location>
</feature>
<feature type="compositionally biased region" description="Basic and acidic residues" evidence="2">
    <location>
        <begin position="1422"/>
        <end position="1436"/>
    </location>
</feature>
<dbReference type="RefSeq" id="WP_344287991.1">
    <property type="nucleotide sequence ID" value="NZ_BAAAPF010000010.1"/>
</dbReference>
<dbReference type="Proteomes" id="UP001500443">
    <property type="component" value="Unassembled WGS sequence"/>
</dbReference>
<feature type="region of interest" description="Disordered" evidence="2">
    <location>
        <begin position="1532"/>
        <end position="1553"/>
    </location>
</feature>
<dbReference type="CDD" id="cd18809">
    <property type="entry name" value="SF1_C_RecD"/>
    <property type="match status" value="1"/>
</dbReference>
<dbReference type="InterPro" id="IPR014862">
    <property type="entry name" value="TrwC"/>
</dbReference>
<dbReference type="SUPFAM" id="SSF52540">
    <property type="entry name" value="P-loop containing nucleoside triphosphate hydrolases"/>
    <property type="match status" value="2"/>
</dbReference>
<feature type="region of interest" description="Disordered" evidence="2">
    <location>
        <begin position="1422"/>
        <end position="1441"/>
    </location>
</feature>
<dbReference type="Pfam" id="PF13604">
    <property type="entry name" value="AAA_30"/>
    <property type="match status" value="1"/>
</dbReference>
<evidence type="ECO:0000313" key="4">
    <source>
        <dbReference type="EMBL" id="GAA2111038.1"/>
    </source>
</evidence>
<feature type="compositionally biased region" description="Pro residues" evidence="2">
    <location>
        <begin position="1646"/>
        <end position="1664"/>
    </location>
</feature>
<feature type="region of interest" description="Disordered" evidence="2">
    <location>
        <begin position="1623"/>
        <end position="1671"/>
    </location>
</feature>
<dbReference type="Gene3D" id="2.30.30.940">
    <property type="match status" value="1"/>
</dbReference>
<dbReference type="Pfam" id="PF08751">
    <property type="entry name" value="TrwC"/>
    <property type="match status" value="1"/>
</dbReference>
<protein>
    <recommendedName>
        <fullName evidence="3">TrwC relaxase domain-containing protein</fullName>
    </recommendedName>
</protein>
<dbReference type="InterPro" id="IPR027417">
    <property type="entry name" value="P-loop_NTPase"/>
</dbReference>
<feature type="compositionally biased region" description="Low complexity" evidence="2">
    <location>
        <begin position="1630"/>
        <end position="1645"/>
    </location>
</feature>
<reference evidence="5" key="1">
    <citation type="journal article" date="2019" name="Int. J. Syst. Evol. Microbiol.">
        <title>The Global Catalogue of Microorganisms (GCM) 10K type strain sequencing project: providing services to taxonomists for standard genome sequencing and annotation.</title>
        <authorList>
            <consortium name="The Broad Institute Genomics Platform"/>
            <consortium name="The Broad Institute Genome Sequencing Center for Infectious Disease"/>
            <person name="Wu L."/>
            <person name="Ma J."/>
        </authorList>
    </citation>
    <scope>NUCLEOTIDE SEQUENCE [LARGE SCALE GENOMIC DNA]</scope>
    <source>
        <strain evidence="5">JCM 15481</strain>
    </source>
</reference>
<evidence type="ECO:0000256" key="2">
    <source>
        <dbReference type="SAM" id="MobiDB-lite"/>
    </source>
</evidence>
<feature type="region of interest" description="Disordered" evidence="2">
    <location>
        <begin position="1172"/>
        <end position="1191"/>
    </location>
</feature>
<evidence type="ECO:0000313" key="5">
    <source>
        <dbReference type="Proteomes" id="UP001500443"/>
    </source>
</evidence>
<proteinExistence type="predicted"/>